<evidence type="ECO:0000313" key="2">
    <source>
        <dbReference type="EMBL" id="GEY21261.1"/>
    </source>
</evidence>
<proteinExistence type="predicted"/>
<dbReference type="EMBL" id="BKCJ010160339">
    <property type="protein sequence ID" value="GEY21261.1"/>
    <property type="molecule type" value="Genomic_DNA"/>
</dbReference>
<dbReference type="AlphaFoldDB" id="A0A699HLQ9"/>
<sequence>MYSREADVLKDISERLEKKSKSKSKTREERTKSNGRRSEHKGISSNSEYGGDSKDTCEDLSMPYKRFKPTPFTIRITRFKYHRRAKLPRNIMVYKGNKDLKDHLGIFSADVEQEEWLMPIWCKIFCQTLSGAAWNQFDDLDLKRVDRFEELSHKFLEEFSQQKRVGRGSQSLAVGQMKCSYWMSGGQERIKGRNGPREFRRNLGKCAPYSRRDTFTPLTKTPKEILAMENKQLKEVVALRKLAHLVKDILQGNQRNRGQERRNVKVINMVARAKPDMHSGEAVMSKDKAGPESLVSCQVGLELKPQGKLLILDRVTSTLAPSIGPASQSIKGSKDGVGKVSRTKYREGSLEPRIRHKSKAEVVKSVVGRILWRSELPVRLDEKPRSRNIHDLRNDKVSYGKQDRNHSNQEGNSLRLPKDRGGTRTYSRREGHTSSNKSFKTLRSPKDGRNKRPEKQSLEEKRLEEAKLPQPPKVEITTDEKDE</sequence>
<feature type="region of interest" description="Disordered" evidence="1">
    <location>
        <begin position="1"/>
        <end position="53"/>
    </location>
</feature>
<feature type="region of interest" description="Disordered" evidence="1">
    <location>
        <begin position="322"/>
        <end position="350"/>
    </location>
</feature>
<evidence type="ECO:0000256" key="1">
    <source>
        <dbReference type="SAM" id="MobiDB-lite"/>
    </source>
</evidence>
<feature type="compositionally biased region" description="Basic and acidic residues" evidence="1">
    <location>
        <begin position="416"/>
        <end position="432"/>
    </location>
</feature>
<feature type="region of interest" description="Disordered" evidence="1">
    <location>
        <begin position="387"/>
        <end position="483"/>
    </location>
</feature>
<protein>
    <recommendedName>
        <fullName evidence="3">Reverse transcriptase domain-containing protein</fullName>
    </recommendedName>
</protein>
<accession>A0A699HLQ9</accession>
<name>A0A699HLQ9_TANCI</name>
<feature type="compositionally biased region" description="Polar residues" evidence="1">
    <location>
        <begin position="322"/>
        <end position="331"/>
    </location>
</feature>
<comment type="caution">
    <text evidence="2">The sequence shown here is derived from an EMBL/GenBank/DDBJ whole genome shotgun (WGS) entry which is preliminary data.</text>
</comment>
<feature type="compositionally biased region" description="Basic and acidic residues" evidence="1">
    <location>
        <begin position="387"/>
        <end position="407"/>
    </location>
</feature>
<gene>
    <name evidence="2" type="ORF">Tci_393235</name>
</gene>
<reference evidence="2" key="1">
    <citation type="journal article" date="2019" name="Sci. Rep.">
        <title>Draft genome of Tanacetum cinerariifolium, the natural source of mosquito coil.</title>
        <authorList>
            <person name="Yamashiro T."/>
            <person name="Shiraishi A."/>
            <person name="Satake H."/>
            <person name="Nakayama K."/>
        </authorList>
    </citation>
    <scope>NUCLEOTIDE SEQUENCE</scope>
</reference>
<feature type="compositionally biased region" description="Basic and acidic residues" evidence="1">
    <location>
        <begin position="444"/>
        <end position="467"/>
    </location>
</feature>
<organism evidence="2">
    <name type="scientific">Tanacetum cinerariifolium</name>
    <name type="common">Dalmatian daisy</name>
    <name type="synonym">Chrysanthemum cinerariifolium</name>
    <dbReference type="NCBI Taxonomy" id="118510"/>
    <lineage>
        <taxon>Eukaryota</taxon>
        <taxon>Viridiplantae</taxon>
        <taxon>Streptophyta</taxon>
        <taxon>Embryophyta</taxon>
        <taxon>Tracheophyta</taxon>
        <taxon>Spermatophyta</taxon>
        <taxon>Magnoliopsida</taxon>
        <taxon>eudicotyledons</taxon>
        <taxon>Gunneridae</taxon>
        <taxon>Pentapetalae</taxon>
        <taxon>asterids</taxon>
        <taxon>campanulids</taxon>
        <taxon>Asterales</taxon>
        <taxon>Asteraceae</taxon>
        <taxon>Asteroideae</taxon>
        <taxon>Anthemideae</taxon>
        <taxon>Anthemidinae</taxon>
        <taxon>Tanacetum</taxon>
    </lineage>
</organism>
<evidence type="ECO:0008006" key="3">
    <source>
        <dbReference type="Google" id="ProtNLM"/>
    </source>
</evidence>
<feature type="compositionally biased region" description="Basic and acidic residues" evidence="1">
    <location>
        <begin position="1"/>
        <end position="42"/>
    </location>
</feature>